<dbReference type="Proteomes" id="UP000231581">
    <property type="component" value="Unassembled WGS sequence"/>
</dbReference>
<evidence type="ECO:0000313" key="3">
    <source>
        <dbReference type="EMBL" id="PIP60897.1"/>
    </source>
</evidence>
<dbReference type="EMBL" id="PCSZ01000019">
    <property type="protein sequence ID" value="PIP60897.1"/>
    <property type="molecule type" value="Genomic_DNA"/>
</dbReference>
<keyword evidence="1" id="KW-0732">Signal</keyword>
<dbReference type="InterPro" id="IPR032812">
    <property type="entry name" value="SbsA_Ig"/>
</dbReference>
<proteinExistence type="predicted"/>
<feature type="non-terminal residue" evidence="3">
    <location>
        <position position="1"/>
    </location>
</feature>
<organism evidence="3 4">
    <name type="scientific">Candidatus Uhrbacteria bacterium CG22_combo_CG10-13_8_21_14_all_47_17</name>
    <dbReference type="NCBI Taxonomy" id="1975041"/>
    <lineage>
        <taxon>Bacteria</taxon>
        <taxon>Candidatus Uhriibacteriota</taxon>
    </lineage>
</organism>
<evidence type="ECO:0000259" key="2">
    <source>
        <dbReference type="Pfam" id="PF13205"/>
    </source>
</evidence>
<feature type="domain" description="SbsA Ig-like" evidence="2">
    <location>
        <begin position="101"/>
        <end position="176"/>
    </location>
</feature>
<protein>
    <recommendedName>
        <fullName evidence="2">SbsA Ig-like domain-containing protein</fullName>
    </recommendedName>
</protein>
<comment type="caution">
    <text evidence="3">The sequence shown here is derived from an EMBL/GenBank/DDBJ whole genome shotgun (WGS) entry which is preliminary data.</text>
</comment>
<evidence type="ECO:0000313" key="4">
    <source>
        <dbReference type="Proteomes" id="UP000231581"/>
    </source>
</evidence>
<dbReference type="AlphaFoldDB" id="A0A2H0BT95"/>
<gene>
    <name evidence="3" type="ORF">COX00_00770</name>
</gene>
<name>A0A2H0BT95_9BACT</name>
<sequence length="416" mass="43420">SDDTTSSTTIGLNDDAVKIYPTGQRDTALPTTGAVARFTADRQSFVIRPVDFLGNPTTDTNYTVELLPGTSGILREDGQPAFSGSLSSGYIWQFQVSTLVDNTPPRMTSVIPADGGSFAPNVIVQMNFNEPIDPTSAAGVVGSGGTGFSNIEIAADPLAGGATVRPSGEYKISNQYKTIEFVSDLSCGTNSCGRTVYCLPSESSVSVIAHAATLSDTPPLAFFTSSGYDGITDIAGNSLDGNGNSTAEGRGADDYGWTFATQMDPNLDAPRIRSTLPLSGASNIPVDQAPQAVYDSVLQSSTVNSDNVYISTNEPASSADTFWWSVRQEVLTPDGTVAAPGDPTTQERVSINHRLYVPADDAGGGTPIYQPTMLSGIQNIYQNCFNPASSDSCAGSPNCCDEHSQTAACAAPTPLP</sequence>
<accession>A0A2H0BT95</accession>
<evidence type="ECO:0000256" key="1">
    <source>
        <dbReference type="ARBA" id="ARBA00022729"/>
    </source>
</evidence>
<reference evidence="3 4" key="1">
    <citation type="submission" date="2017-09" db="EMBL/GenBank/DDBJ databases">
        <title>Depth-based differentiation of microbial function through sediment-hosted aquifers and enrichment of novel symbionts in the deep terrestrial subsurface.</title>
        <authorList>
            <person name="Probst A.J."/>
            <person name="Ladd B."/>
            <person name="Jarett J.K."/>
            <person name="Geller-Mcgrath D.E."/>
            <person name="Sieber C.M."/>
            <person name="Emerson J.B."/>
            <person name="Anantharaman K."/>
            <person name="Thomas B.C."/>
            <person name="Malmstrom R."/>
            <person name="Stieglmeier M."/>
            <person name="Klingl A."/>
            <person name="Woyke T."/>
            <person name="Ryan C.M."/>
            <person name="Banfield J.F."/>
        </authorList>
    </citation>
    <scope>NUCLEOTIDE SEQUENCE [LARGE SCALE GENOMIC DNA]</scope>
    <source>
        <strain evidence="3">CG22_combo_CG10-13_8_21_14_all_47_17</strain>
    </source>
</reference>
<dbReference type="Pfam" id="PF13205">
    <property type="entry name" value="Big_5"/>
    <property type="match status" value="1"/>
</dbReference>